<organism evidence="2 3">
    <name type="scientific">Leifsonia virtsii</name>
    <dbReference type="NCBI Taxonomy" id="3035915"/>
    <lineage>
        <taxon>Bacteria</taxon>
        <taxon>Bacillati</taxon>
        <taxon>Actinomycetota</taxon>
        <taxon>Actinomycetes</taxon>
        <taxon>Micrococcales</taxon>
        <taxon>Microbacteriaceae</taxon>
        <taxon>Leifsonia</taxon>
    </lineage>
</organism>
<sequence>MVMRTVDRLVPWIVGALVATVAIGAVYGAVQQGDRSSADDAPQALISQLVSVSGSDTPGAAQNPRVNVAESRMPFYVVYNADGRPIAGDGYLDGKRARIPEGVLQSTVANGSDHLTWEPEPGVRLALTTAREGQVVIAAGQSLAAFEQRTDRLGLLFLLGWVLTLAALACGAVLHVVLGRRLDRPGS</sequence>
<dbReference type="Proteomes" id="UP001174210">
    <property type="component" value="Unassembled WGS sequence"/>
</dbReference>
<feature type="transmembrane region" description="Helical" evidence="1">
    <location>
        <begin position="12"/>
        <end position="30"/>
    </location>
</feature>
<proteinExistence type="predicted"/>
<keyword evidence="1" id="KW-0472">Membrane</keyword>
<comment type="caution">
    <text evidence="2">The sequence shown here is derived from an EMBL/GenBank/DDBJ whole genome shotgun (WGS) entry which is preliminary data.</text>
</comment>
<dbReference type="RefSeq" id="WP_301218101.1">
    <property type="nucleotide sequence ID" value="NZ_JAROCB010000002.1"/>
</dbReference>
<evidence type="ECO:0000313" key="2">
    <source>
        <dbReference type="EMBL" id="MDN4597262.1"/>
    </source>
</evidence>
<name>A0ABT8IX20_9MICO</name>
<gene>
    <name evidence="2" type="ORF">P5G59_08935</name>
</gene>
<dbReference type="EMBL" id="JAROCB010000002">
    <property type="protein sequence ID" value="MDN4597262.1"/>
    <property type="molecule type" value="Genomic_DNA"/>
</dbReference>
<evidence type="ECO:0000256" key="1">
    <source>
        <dbReference type="SAM" id="Phobius"/>
    </source>
</evidence>
<keyword evidence="1" id="KW-1133">Transmembrane helix</keyword>
<evidence type="ECO:0000313" key="3">
    <source>
        <dbReference type="Proteomes" id="UP001174210"/>
    </source>
</evidence>
<accession>A0ABT8IX20</accession>
<keyword evidence="3" id="KW-1185">Reference proteome</keyword>
<keyword evidence="1" id="KW-0812">Transmembrane</keyword>
<feature type="transmembrane region" description="Helical" evidence="1">
    <location>
        <begin position="155"/>
        <end position="178"/>
    </location>
</feature>
<protein>
    <recommendedName>
        <fullName evidence="4">DUF3592 domain-containing protein</fullName>
    </recommendedName>
</protein>
<evidence type="ECO:0008006" key="4">
    <source>
        <dbReference type="Google" id="ProtNLM"/>
    </source>
</evidence>
<reference evidence="2" key="1">
    <citation type="submission" date="2023-03" db="EMBL/GenBank/DDBJ databases">
        <title>MT1 and MT2 Draft Genomes of Novel Species.</title>
        <authorList>
            <person name="Venkateswaran K."/>
        </authorList>
    </citation>
    <scope>NUCLEOTIDE SEQUENCE</scope>
    <source>
        <strain evidence="2">F6_8S_P_1A</strain>
    </source>
</reference>